<evidence type="ECO:0000313" key="8">
    <source>
        <dbReference type="Proteomes" id="UP000053424"/>
    </source>
</evidence>
<feature type="transmembrane region" description="Helical" evidence="6">
    <location>
        <begin position="332"/>
        <end position="354"/>
    </location>
</feature>
<dbReference type="STRING" id="686832.A0A0C3C937"/>
<protein>
    <submittedName>
        <fullName evidence="7">Uncharacterized protein</fullName>
    </submittedName>
</protein>
<feature type="compositionally biased region" description="Low complexity" evidence="5">
    <location>
        <begin position="485"/>
        <end position="496"/>
    </location>
</feature>
<evidence type="ECO:0000256" key="6">
    <source>
        <dbReference type="SAM" id="Phobius"/>
    </source>
</evidence>
<keyword evidence="2 6" id="KW-0812">Transmembrane</keyword>
<accession>A0A0C3C937</accession>
<dbReference type="OrthoDB" id="3052647at2759"/>
<dbReference type="Gene3D" id="2.60.120.260">
    <property type="entry name" value="Galactose-binding domain-like"/>
    <property type="match status" value="2"/>
</dbReference>
<evidence type="ECO:0000256" key="1">
    <source>
        <dbReference type="ARBA" id="ARBA00004167"/>
    </source>
</evidence>
<reference evidence="8" key="2">
    <citation type="submission" date="2015-01" db="EMBL/GenBank/DDBJ databases">
        <title>Evolutionary Origins and Diversification of the Mycorrhizal Mutualists.</title>
        <authorList>
            <consortium name="DOE Joint Genome Institute"/>
            <consortium name="Mycorrhizal Genomics Consortium"/>
            <person name="Kohler A."/>
            <person name="Kuo A."/>
            <person name="Nagy L.G."/>
            <person name="Floudas D."/>
            <person name="Copeland A."/>
            <person name="Barry K.W."/>
            <person name="Cichocki N."/>
            <person name="Veneault-Fourrey C."/>
            <person name="LaButti K."/>
            <person name="Lindquist E.A."/>
            <person name="Lipzen A."/>
            <person name="Lundell T."/>
            <person name="Morin E."/>
            <person name="Murat C."/>
            <person name="Riley R."/>
            <person name="Ohm R."/>
            <person name="Sun H."/>
            <person name="Tunlid A."/>
            <person name="Henrissat B."/>
            <person name="Grigoriev I.V."/>
            <person name="Hibbett D.S."/>
            <person name="Martin F."/>
        </authorList>
    </citation>
    <scope>NUCLEOTIDE SEQUENCE [LARGE SCALE GENOMIC DNA]</scope>
    <source>
        <strain evidence="8">h7</strain>
    </source>
</reference>
<keyword evidence="8" id="KW-1185">Reference proteome</keyword>
<feature type="compositionally biased region" description="Polar residues" evidence="5">
    <location>
        <begin position="291"/>
        <end position="301"/>
    </location>
</feature>
<evidence type="ECO:0000313" key="7">
    <source>
        <dbReference type="EMBL" id="KIM40729.1"/>
    </source>
</evidence>
<dbReference type="InterPro" id="IPR051694">
    <property type="entry name" value="Immunoregulatory_rcpt-like"/>
</dbReference>
<dbReference type="Proteomes" id="UP000053424">
    <property type="component" value="Unassembled WGS sequence"/>
</dbReference>
<name>A0A0C3C937_HEBCY</name>
<dbReference type="EMBL" id="KN831782">
    <property type="protein sequence ID" value="KIM40729.1"/>
    <property type="molecule type" value="Genomic_DNA"/>
</dbReference>
<evidence type="ECO:0000256" key="5">
    <source>
        <dbReference type="SAM" id="MobiDB-lite"/>
    </source>
</evidence>
<feature type="compositionally biased region" description="Low complexity" evidence="5">
    <location>
        <begin position="277"/>
        <end position="290"/>
    </location>
</feature>
<gene>
    <name evidence="7" type="ORF">M413DRAFT_166901</name>
</gene>
<feature type="compositionally biased region" description="Basic and acidic residues" evidence="5">
    <location>
        <begin position="499"/>
        <end position="508"/>
    </location>
</feature>
<dbReference type="HOGENOM" id="CLU_036313_2_0_1"/>
<keyword evidence="4 6" id="KW-0472">Membrane</keyword>
<sequence>MGRVIVDDTDSGIRYTGPWFQANGQNDNLGNFGPPFQRTSHGVNEDATLSYTFTGTGVQVIGTSQVTPFGGATDPSWECFLDNVSIGSKPPISFAENNWVFCQADSLPDAQHNITLRATVRNQNTFWFDRIVYSPSPTMNLDSSLILIDANDPAVTYGPGWQLMRDIGTMTQQSGAKATVTFSGTSLKWFSLIPGDMPHASTSATYSVDGGTPVTFLLAGLADGAMEPYNQLFFEASGLTAGQHRIEVVHGGNRQTTPLSVNYLIIQNAPLPAGSTPISPPSISGLPPVSNSTGGATYNSLSPTGTVAGSTGTATPGSVSSSAERKGASTGAIVGGVVGGVIALIVVILLLLLLRRRRKRNVMDQELNQEKPSPPTIIQQFNVPTNTSISFPAGGQQPFYPQVHSGPGPGAQPEYILEYPSQSTVPTGPPMSHNSLYSYSQAPGSLPNHSTAANLTSQLLGSSKAKEAGELWQELPSHWQCGLPAASTSHSSSNATGKDAMRHEDCGRRLSPPEGTGELPPVYTLT</sequence>
<dbReference type="PANTHER" id="PTHR15549">
    <property type="entry name" value="PAIRED IMMUNOGLOBULIN-LIKE TYPE 2 RECEPTOR"/>
    <property type="match status" value="1"/>
</dbReference>
<feature type="region of interest" description="Disordered" evidence="5">
    <location>
        <begin position="277"/>
        <end position="325"/>
    </location>
</feature>
<dbReference type="PANTHER" id="PTHR15549:SF26">
    <property type="entry name" value="AXIAL BUDDING PATTERN PROTEIN 2-RELATED"/>
    <property type="match status" value="1"/>
</dbReference>
<dbReference type="AlphaFoldDB" id="A0A0C3C937"/>
<evidence type="ECO:0000256" key="2">
    <source>
        <dbReference type="ARBA" id="ARBA00022692"/>
    </source>
</evidence>
<feature type="compositionally biased region" description="Low complexity" evidence="5">
    <location>
        <begin position="302"/>
        <end position="322"/>
    </location>
</feature>
<feature type="region of interest" description="Disordered" evidence="5">
    <location>
        <begin position="484"/>
        <end position="526"/>
    </location>
</feature>
<organism evidence="7 8">
    <name type="scientific">Hebeloma cylindrosporum</name>
    <dbReference type="NCBI Taxonomy" id="76867"/>
    <lineage>
        <taxon>Eukaryota</taxon>
        <taxon>Fungi</taxon>
        <taxon>Dikarya</taxon>
        <taxon>Basidiomycota</taxon>
        <taxon>Agaricomycotina</taxon>
        <taxon>Agaricomycetes</taxon>
        <taxon>Agaricomycetidae</taxon>
        <taxon>Agaricales</taxon>
        <taxon>Agaricineae</taxon>
        <taxon>Hymenogastraceae</taxon>
        <taxon>Hebeloma</taxon>
    </lineage>
</organism>
<keyword evidence="3 6" id="KW-1133">Transmembrane helix</keyword>
<dbReference type="GO" id="GO:0071944">
    <property type="term" value="C:cell periphery"/>
    <property type="evidence" value="ECO:0007669"/>
    <property type="project" value="UniProtKB-ARBA"/>
</dbReference>
<proteinExistence type="predicted"/>
<reference evidence="7 8" key="1">
    <citation type="submission" date="2014-04" db="EMBL/GenBank/DDBJ databases">
        <authorList>
            <consortium name="DOE Joint Genome Institute"/>
            <person name="Kuo A."/>
            <person name="Gay G."/>
            <person name="Dore J."/>
            <person name="Kohler A."/>
            <person name="Nagy L.G."/>
            <person name="Floudas D."/>
            <person name="Copeland A."/>
            <person name="Barry K.W."/>
            <person name="Cichocki N."/>
            <person name="Veneault-Fourrey C."/>
            <person name="LaButti K."/>
            <person name="Lindquist E.A."/>
            <person name="Lipzen A."/>
            <person name="Lundell T."/>
            <person name="Morin E."/>
            <person name="Murat C."/>
            <person name="Sun H."/>
            <person name="Tunlid A."/>
            <person name="Henrissat B."/>
            <person name="Grigoriev I.V."/>
            <person name="Hibbett D.S."/>
            <person name="Martin F."/>
            <person name="Nordberg H.P."/>
            <person name="Cantor M.N."/>
            <person name="Hua S.X."/>
        </authorList>
    </citation>
    <scope>NUCLEOTIDE SEQUENCE [LARGE SCALE GENOMIC DNA]</scope>
    <source>
        <strain evidence="8">h7</strain>
    </source>
</reference>
<dbReference type="GO" id="GO:0016020">
    <property type="term" value="C:membrane"/>
    <property type="evidence" value="ECO:0007669"/>
    <property type="project" value="UniProtKB-SubCell"/>
</dbReference>
<evidence type="ECO:0000256" key="4">
    <source>
        <dbReference type="ARBA" id="ARBA00023136"/>
    </source>
</evidence>
<evidence type="ECO:0000256" key="3">
    <source>
        <dbReference type="ARBA" id="ARBA00022989"/>
    </source>
</evidence>
<comment type="subcellular location">
    <subcellularLocation>
        <location evidence="1">Membrane</location>
        <topology evidence="1">Single-pass membrane protein</topology>
    </subcellularLocation>
</comment>